<accession>A0A450VZ22</accession>
<dbReference type="EMBL" id="CAADFP010000075">
    <property type="protein sequence ID" value="VFK28881.1"/>
    <property type="molecule type" value="Genomic_DNA"/>
</dbReference>
<reference evidence="1" key="1">
    <citation type="submission" date="2019-02" db="EMBL/GenBank/DDBJ databases">
        <authorList>
            <person name="Gruber-Vodicka R. H."/>
            <person name="Seah K. B. B."/>
        </authorList>
    </citation>
    <scope>NUCLEOTIDE SEQUENCE</scope>
    <source>
        <strain evidence="1">BECK_S312</strain>
        <strain evidence="2">BECK_S426</strain>
    </source>
</reference>
<sequence length="327" mass="36890">MHKSLMIFRSRFRCTIAILLVICCLAILPIGGEVVSANDRRGEAFICDLASTARIELFRGGETAQMEGKELGMELYIDDRIALYEGWADICTLYSGKRSRLEPISAGSPPISFTVQRDAFPNPSSRLRELVIALFEILQPIPEAEPKELITKGSDKIDRGRVFPPAYCKAALDDRLAVAWDLDLVSPIMILRWKGDKMRYKDLVDSVGQSEGGKYVFPYDLKELLRKERTTLEAGELLEVEWTLEDYHTKTEASGTLEIRSDPRTDMPAEDIPKILGLGLQGVEHVAWLFYKNHCLAARTRMGNLQLEPNTQSQLLNKLRNKVGNYP</sequence>
<proteinExistence type="predicted"/>
<protein>
    <submittedName>
        <fullName evidence="1">Uncharacterized protein</fullName>
    </submittedName>
</protein>
<dbReference type="AlphaFoldDB" id="A0A450VZ22"/>
<evidence type="ECO:0000313" key="2">
    <source>
        <dbReference type="EMBL" id="VFK28881.1"/>
    </source>
</evidence>
<name>A0A450VZ22_9GAMM</name>
<dbReference type="EMBL" id="CAADFM010000031">
    <property type="protein sequence ID" value="VFK10039.1"/>
    <property type="molecule type" value="Genomic_DNA"/>
</dbReference>
<gene>
    <name evidence="1" type="ORF">BECKLPF1236A_GA0070988_1003110</name>
    <name evidence="2" type="ORF">BECKLPF1236C_GA0070990_1007510</name>
</gene>
<evidence type="ECO:0000313" key="1">
    <source>
        <dbReference type="EMBL" id="VFK10039.1"/>
    </source>
</evidence>
<organism evidence="1">
    <name type="scientific">Candidatus Kentrum sp. LPFa</name>
    <dbReference type="NCBI Taxonomy" id="2126335"/>
    <lineage>
        <taxon>Bacteria</taxon>
        <taxon>Pseudomonadati</taxon>
        <taxon>Pseudomonadota</taxon>
        <taxon>Gammaproteobacteria</taxon>
        <taxon>Candidatus Kentrum</taxon>
    </lineage>
</organism>